<organism evidence="1 2">
    <name type="scientific">Halorubrum virus Serpecor1</name>
    <dbReference type="NCBI Taxonomy" id="2721757"/>
    <lineage>
        <taxon>Viruses</taxon>
        <taxon>Duplodnaviria</taxon>
        <taxon>Heunggongvirae</taxon>
        <taxon>Uroviricota</taxon>
        <taxon>Caudoviricetes</taxon>
        <taxon>Thumleimavirales</taxon>
        <taxon>Hafunaviridae</taxon>
        <taxon>Haloferacalesvirus</taxon>
        <taxon>Haloferacalesvirus serpentinense</taxon>
        <taxon>Haloferacalesvirus Serpecor1</taxon>
    </lineage>
</organism>
<proteinExistence type="predicted"/>
<dbReference type="EMBL" id="MN901521">
    <property type="protein sequence ID" value="QIR31281.1"/>
    <property type="molecule type" value="Genomic_DNA"/>
</dbReference>
<reference evidence="1 2" key="1">
    <citation type="journal article" date="2020" name="Genes (Basel)">
        <title>Comparative Genomics of Two New HF1-like Haloviruses.</title>
        <authorList>
            <person name="Dyall-Smith M."/>
            <person name="Tang S.L."/>
            <person name="Russ B."/>
            <person name="Chiang P.W."/>
            <person name="Pfeiffer F."/>
        </authorList>
    </citation>
    <scope>NUCLEOTIDE SEQUENCE [LARGE SCALE GENOMIC DNA]</scope>
</reference>
<gene>
    <name evidence="1" type="ORF">HrrSp1_600</name>
</gene>
<evidence type="ECO:0000313" key="2">
    <source>
        <dbReference type="Proteomes" id="UP000501054"/>
    </source>
</evidence>
<evidence type="ECO:0000313" key="1">
    <source>
        <dbReference type="EMBL" id="QIR31281.1"/>
    </source>
</evidence>
<dbReference type="Proteomes" id="UP000501054">
    <property type="component" value="Segment"/>
</dbReference>
<name>A0A6G9RX36_9CAUD</name>
<accession>A0A6G9RX36</accession>
<keyword evidence="2" id="KW-1185">Reference proteome</keyword>
<sequence>MNILEMAIDEVMTEDDDYVKPGTVYETPNGHYIVE</sequence>
<protein>
    <submittedName>
        <fullName evidence="1">Uncharacterized protein</fullName>
    </submittedName>
</protein>